<comment type="caution">
    <text evidence="2">The sequence shown here is derived from an EMBL/GenBank/DDBJ whole genome shotgun (WGS) entry which is preliminary data.</text>
</comment>
<sequence>MKTREIVTMGILSAILLAAQVSLGFLPNIELVTLLLIVYTLVLKKKVFFVIYVFVLLEGMIYGFGLWWINYLYVWSVQAVITLLFRKNDSVWFWSILSGIYGITFGALCTIPYFEVSGVSGALAYWTSGLLFDIIHCISNVVVCLVLFRPVRYILNRCVKQLDLEI</sequence>
<gene>
    <name evidence="2" type="ORF">DW270_13430</name>
</gene>
<keyword evidence="1" id="KW-0812">Transmembrane</keyword>
<dbReference type="EMBL" id="QRIA01000022">
    <property type="protein sequence ID" value="RHG16306.1"/>
    <property type="molecule type" value="Genomic_DNA"/>
</dbReference>
<evidence type="ECO:0000256" key="1">
    <source>
        <dbReference type="SAM" id="Phobius"/>
    </source>
</evidence>
<feature type="transmembrane region" description="Helical" evidence="1">
    <location>
        <begin position="92"/>
        <end position="114"/>
    </location>
</feature>
<evidence type="ECO:0008006" key="4">
    <source>
        <dbReference type="Google" id="ProtNLM"/>
    </source>
</evidence>
<reference evidence="2 3" key="1">
    <citation type="submission" date="2018-08" db="EMBL/GenBank/DDBJ databases">
        <title>A genome reference for cultivated species of the human gut microbiota.</title>
        <authorList>
            <person name="Zou Y."/>
            <person name="Xue W."/>
            <person name="Luo G."/>
        </authorList>
    </citation>
    <scope>NUCLEOTIDE SEQUENCE [LARGE SCALE GENOMIC DNA]</scope>
    <source>
        <strain evidence="2 3">AM22-7AC</strain>
    </source>
</reference>
<evidence type="ECO:0000313" key="3">
    <source>
        <dbReference type="Proteomes" id="UP000285697"/>
    </source>
</evidence>
<proteinExistence type="predicted"/>
<keyword evidence="1" id="KW-0472">Membrane</keyword>
<keyword evidence="1" id="KW-1133">Transmembrane helix</keyword>
<organism evidence="2 3">
    <name type="scientific">Mediterraneibacter gnavus</name>
    <name type="common">Ruminococcus gnavus</name>
    <dbReference type="NCBI Taxonomy" id="33038"/>
    <lineage>
        <taxon>Bacteria</taxon>
        <taxon>Bacillati</taxon>
        <taxon>Bacillota</taxon>
        <taxon>Clostridia</taxon>
        <taxon>Lachnospirales</taxon>
        <taxon>Lachnospiraceae</taxon>
        <taxon>Mediterraneibacter</taxon>
    </lineage>
</organism>
<evidence type="ECO:0000313" key="2">
    <source>
        <dbReference type="EMBL" id="RHG16306.1"/>
    </source>
</evidence>
<name>A0A414SAV5_MEDGN</name>
<accession>A0A414SAV5</accession>
<protein>
    <recommendedName>
        <fullName evidence="4">Energy-coupling factor transport system substrate-specific component</fullName>
    </recommendedName>
</protein>
<feature type="transmembrane region" description="Helical" evidence="1">
    <location>
        <begin position="6"/>
        <end position="26"/>
    </location>
</feature>
<dbReference type="RefSeq" id="WP_118263216.1">
    <property type="nucleotide sequence ID" value="NZ_JAQESN010000001.1"/>
</dbReference>
<dbReference type="AlphaFoldDB" id="A0A414SAV5"/>
<dbReference type="Proteomes" id="UP000285697">
    <property type="component" value="Unassembled WGS sequence"/>
</dbReference>
<feature type="transmembrane region" description="Helical" evidence="1">
    <location>
        <begin position="126"/>
        <end position="148"/>
    </location>
</feature>